<dbReference type="Pfam" id="PF19553">
    <property type="entry name" value="DUF6076"/>
    <property type="match status" value="1"/>
</dbReference>
<organism evidence="1 2">
    <name type="scientific">Anaerotignum lactatifermentans DSM 14214</name>
    <dbReference type="NCBI Taxonomy" id="1121323"/>
    <lineage>
        <taxon>Bacteria</taxon>
        <taxon>Bacillati</taxon>
        <taxon>Bacillota</taxon>
        <taxon>Clostridia</taxon>
        <taxon>Lachnospirales</taxon>
        <taxon>Anaerotignaceae</taxon>
        <taxon>Anaerotignum</taxon>
    </lineage>
</organism>
<proteinExistence type="predicted"/>
<gene>
    <name evidence="1" type="ORF">SAMN02745138_01931</name>
</gene>
<accession>A0A1M6TFT2</accession>
<keyword evidence="2" id="KW-1185">Reference proteome</keyword>
<evidence type="ECO:0000313" key="1">
    <source>
        <dbReference type="EMBL" id="SHK55618.1"/>
    </source>
</evidence>
<dbReference type="Proteomes" id="UP000183975">
    <property type="component" value="Unassembled WGS sequence"/>
</dbReference>
<dbReference type="AlphaFoldDB" id="A0A1M6TFT2"/>
<reference evidence="1 2" key="1">
    <citation type="submission" date="2016-11" db="EMBL/GenBank/DDBJ databases">
        <authorList>
            <person name="Jaros S."/>
            <person name="Januszkiewicz K."/>
            <person name="Wedrychowicz H."/>
        </authorList>
    </citation>
    <scope>NUCLEOTIDE SEQUENCE [LARGE SCALE GENOMIC DNA]</scope>
    <source>
        <strain evidence="1 2">DSM 14214</strain>
    </source>
</reference>
<dbReference type="EMBL" id="FRAH01000033">
    <property type="protein sequence ID" value="SHK55618.1"/>
    <property type="molecule type" value="Genomic_DNA"/>
</dbReference>
<protein>
    <submittedName>
        <fullName evidence="1">Uncharacterized protein</fullName>
    </submittedName>
</protein>
<dbReference type="InterPro" id="IPR045722">
    <property type="entry name" value="DUF6076"/>
</dbReference>
<evidence type="ECO:0000313" key="2">
    <source>
        <dbReference type="Proteomes" id="UP000183975"/>
    </source>
</evidence>
<dbReference type="RefSeq" id="WP_072851321.1">
    <property type="nucleotide sequence ID" value="NZ_FRAH01000033.1"/>
</dbReference>
<sequence>MADDLQYKVYLLEGQENFVTETKEYALKKEYQFPDSLIDFLYVDFQPLMGAFEQLGRDIENLYQKKDAQYTRSVLDFLHDMAAVHPYFEITYHVWKKRFRQAEEQEFKNIIDLLPRKQLTWIPSEAVEIQRQIRDIFDNCLDRDLSQGTVNERLTSHFKKYQDDSLKLFRFQKLNIKYEMVEDRAFTDVLYPESIYDVIDYILRECIKREQPIRKCKNCQKYFAIRGRTDTEYCSRPIDDMGRTCRDLGASYLWERKKKDDEIFKVYRREYKKRFAWIKSKKISQEDFYAWSEKARQQKELCDRGEMTLEEFKDWLKR</sequence>
<dbReference type="OrthoDB" id="1816313at2"/>
<name>A0A1M6TFT2_9FIRM</name>